<keyword evidence="3" id="KW-1185">Reference proteome</keyword>
<keyword evidence="1" id="KW-0472">Membrane</keyword>
<feature type="transmembrane region" description="Helical" evidence="1">
    <location>
        <begin position="15"/>
        <end position="36"/>
    </location>
</feature>
<evidence type="ECO:0000256" key="1">
    <source>
        <dbReference type="SAM" id="Phobius"/>
    </source>
</evidence>
<evidence type="ECO:0000313" key="2">
    <source>
        <dbReference type="EMBL" id="GCC50923.1"/>
    </source>
</evidence>
<proteinExistence type="predicted"/>
<dbReference type="EMBL" id="BHXQ01000002">
    <property type="protein sequence ID" value="GCC50923.1"/>
    <property type="molecule type" value="Genomic_DNA"/>
</dbReference>
<reference evidence="2 3" key="1">
    <citation type="submission" date="2018-11" db="EMBL/GenBank/DDBJ databases">
        <title>Chryseotalea sanarue gen. nov., sp., nov., a member of the family Cytophagaceae, isolated from a brackish lake in Hamamatsu Japan.</title>
        <authorList>
            <person name="Maejima Y."/>
            <person name="Iino T."/>
            <person name="Muraguchi Y."/>
            <person name="Fukuda K."/>
            <person name="Ohkuma M."/>
            <person name="Moriuchi R."/>
            <person name="Dohra H."/>
            <person name="Kimbara K."/>
            <person name="Shintani M."/>
        </authorList>
    </citation>
    <scope>NUCLEOTIDE SEQUENCE [LARGE SCALE GENOMIC DNA]</scope>
    <source>
        <strain evidence="2 3">Ys</strain>
    </source>
</reference>
<protein>
    <submittedName>
        <fullName evidence="2">Uncharacterized protein</fullName>
    </submittedName>
</protein>
<dbReference type="AlphaFoldDB" id="A0A401U7Q7"/>
<sequence length="89" mass="9901">MEKSFDKQQVRRARITAIILASSIVISVISIVYAFTSKKEVERISKDADKVVTLAAKYRLEAEQIAAEANMRLATALKALDECKKANTK</sequence>
<dbReference type="RefSeq" id="WP_127121576.1">
    <property type="nucleotide sequence ID" value="NZ_BHXQ01000002.1"/>
</dbReference>
<dbReference type="Proteomes" id="UP000288227">
    <property type="component" value="Unassembled WGS sequence"/>
</dbReference>
<keyword evidence="1" id="KW-1133">Transmembrane helix</keyword>
<organism evidence="2 3">
    <name type="scientific">Chryseotalea sanaruensis</name>
    <dbReference type="NCBI Taxonomy" id="2482724"/>
    <lineage>
        <taxon>Bacteria</taxon>
        <taxon>Pseudomonadati</taxon>
        <taxon>Bacteroidota</taxon>
        <taxon>Cytophagia</taxon>
        <taxon>Cytophagales</taxon>
        <taxon>Chryseotaleaceae</taxon>
        <taxon>Chryseotalea</taxon>
    </lineage>
</organism>
<comment type="caution">
    <text evidence="2">The sequence shown here is derived from an EMBL/GenBank/DDBJ whole genome shotgun (WGS) entry which is preliminary data.</text>
</comment>
<gene>
    <name evidence="2" type="ORF">SanaruYs_11420</name>
</gene>
<evidence type="ECO:0000313" key="3">
    <source>
        <dbReference type="Proteomes" id="UP000288227"/>
    </source>
</evidence>
<keyword evidence="1" id="KW-0812">Transmembrane</keyword>
<name>A0A401U7Q7_9BACT</name>
<accession>A0A401U7Q7</accession>